<evidence type="ECO:0000313" key="2">
    <source>
        <dbReference type="Proteomes" id="UP001239111"/>
    </source>
</evidence>
<evidence type="ECO:0000313" key="1">
    <source>
        <dbReference type="EMBL" id="KAJ8671501.1"/>
    </source>
</evidence>
<keyword evidence="2" id="KW-1185">Reference proteome</keyword>
<sequence>MRKNWRKEMDTWRRSIKFWLEPSAGLKQTVMPAYAVARATHPSSCENPPDGATLGPRIVAGKLATFAYGVAGPWSLDSAEGAEPWNTWTKGFTLEFWHITHEIC</sequence>
<proteinExistence type="predicted"/>
<reference evidence="1" key="1">
    <citation type="submission" date="2023-04" db="EMBL/GenBank/DDBJ databases">
        <title>A chromosome-level genome assembly of the parasitoid wasp Eretmocerus hayati.</title>
        <authorList>
            <person name="Zhong Y."/>
            <person name="Liu S."/>
            <person name="Liu Y."/>
        </authorList>
    </citation>
    <scope>NUCLEOTIDE SEQUENCE</scope>
    <source>
        <strain evidence="1">ZJU_SS_LIU_2023</strain>
    </source>
</reference>
<protein>
    <submittedName>
        <fullName evidence="1">Uncharacterized protein</fullName>
    </submittedName>
</protein>
<name>A0ACC2NLJ4_9HYME</name>
<dbReference type="EMBL" id="CM056743">
    <property type="protein sequence ID" value="KAJ8671501.1"/>
    <property type="molecule type" value="Genomic_DNA"/>
</dbReference>
<dbReference type="Proteomes" id="UP001239111">
    <property type="component" value="Chromosome 3"/>
</dbReference>
<accession>A0ACC2NLJ4</accession>
<comment type="caution">
    <text evidence="1">The sequence shown here is derived from an EMBL/GenBank/DDBJ whole genome shotgun (WGS) entry which is preliminary data.</text>
</comment>
<gene>
    <name evidence="1" type="ORF">QAD02_002760</name>
</gene>
<organism evidence="1 2">
    <name type="scientific">Eretmocerus hayati</name>
    <dbReference type="NCBI Taxonomy" id="131215"/>
    <lineage>
        <taxon>Eukaryota</taxon>
        <taxon>Metazoa</taxon>
        <taxon>Ecdysozoa</taxon>
        <taxon>Arthropoda</taxon>
        <taxon>Hexapoda</taxon>
        <taxon>Insecta</taxon>
        <taxon>Pterygota</taxon>
        <taxon>Neoptera</taxon>
        <taxon>Endopterygota</taxon>
        <taxon>Hymenoptera</taxon>
        <taxon>Apocrita</taxon>
        <taxon>Proctotrupomorpha</taxon>
        <taxon>Chalcidoidea</taxon>
        <taxon>Aphelinidae</taxon>
        <taxon>Aphelininae</taxon>
        <taxon>Eretmocerus</taxon>
    </lineage>
</organism>